<feature type="compositionally biased region" description="Polar residues" evidence="9">
    <location>
        <begin position="305"/>
        <end position="332"/>
    </location>
</feature>
<feature type="region of interest" description="Disordered" evidence="9">
    <location>
        <begin position="440"/>
        <end position="508"/>
    </location>
</feature>
<keyword evidence="7" id="KW-0072">Autophagy</keyword>
<keyword evidence="5" id="KW-0256">Endoplasmic reticulum</keyword>
<dbReference type="Pfam" id="PF24456">
    <property type="entry name" value="RHD_RETREG1-3"/>
    <property type="match status" value="1"/>
</dbReference>
<feature type="domain" description="RETREG1-3/ARL6IP-like N-terminal reticulon-homology" evidence="11">
    <location>
        <begin position="78"/>
        <end position="255"/>
    </location>
</feature>
<dbReference type="KEGG" id="cmk:103183947"/>
<feature type="region of interest" description="Disordered" evidence="9">
    <location>
        <begin position="1"/>
        <end position="67"/>
    </location>
</feature>
<dbReference type="OMA" id="ANIRFXA"/>
<dbReference type="GO" id="GO:0043524">
    <property type="term" value="P:negative regulation of neuron apoptotic process"/>
    <property type="evidence" value="ECO:0007669"/>
    <property type="project" value="TreeGrafter"/>
</dbReference>
<feature type="region of interest" description="Disordered" evidence="9">
    <location>
        <begin position="303"/>
        <end position="340"/>
    </location>
</feature>
<feature type="compositionally biased region" description="Acidic residues" evidence="9">
    <location>
        <begin position="455"/>
        <end position="477"/>
    </location>
</feature>
<feature type="transmembrane region" description="Helical" evidence="10">
    <location>
        <begin position="195"/>
        <end position="213"/>
    </location>
</feature>
<feature type="transmembrane region" description="Helical" evidence="10">
    <location>
        <begin position="91"/>
        <end position="109"/>
    </location>
</feature>
<dbReference type="PANTHER" id="PTHR28659:SF3">
    <property type="entry name" value="RETICULOPHAGY REGULATOR 1"/>
    <property type="match status" value="1"/>
</dbReference>
<dbReference type="PANTHER" id="PTHR28659">
    <property type="entry name" value="RETICULON-LIKE PROTEIN"/>
    <property type="match status" value="1"/>
</dbReference>
<dbReference type="Proteomes" id="UP000314986">
    <property type="component" value="Unassembled WGS sequence"/>
</dbReference>
<keyword evidence="13" id="KW-1185">Reference proteome</keyword>
<evidence type="ECO:0000256" key="9">
    <source>
        <dbReference type="SAM" id="MobiDB-lite"/>
    </source>
</evidence>
<keyword evidence="3" id="KW-0597">Phosphoprotein</keyword>
<dbReference type="GO" id="GO:0005789">
    <property type="term" value="C:endoplasmic reticulum membrane"/>
    <property type="evidence" value="ECO:0007669"/>
    <property type="project" value="UniProtKB-SubCell"/>
</dbReference>
<keyword evidence="4 10" id="KW-0812">Transmembrane</keyword>
<sequence length="508" mass="55264">MASAGMVGPAAQTRSHLPGDSAEREAAEPQVLRDNGEKAAAAAVSGCEERGDEEQRPGPPAAGEWVPGCGRGSGPLWLLTRLESALTWRSPGYSVGLFICANAVFWFLALTPWRLYSLVALCFLLLAVLEKVKLLTLFIMKGWKSSRSLSESWKVTDDKPEGMPRLNQYMTESWMSCTAFFEEMFHFKKQNPGKFCLLVCSLCTFCAVVGRYIPGAVVSYCLLLCALLWPLVTSYDLGHRVYSRIEPLLQRLDFGLKDCVLRIQKRRSMRQKELAERKAEDESEADTSALCPKVSISGLGKELSISDTEPSEISWTENGTFNLSGGHTPQTDASDDLDRPSDHEEVFARDLPEFPSIETGNKGTIDDDDDDLSIGIPTPPIPTLEPYDAGSCQEGIHAGSLLAGHLLNLSEEQTFNLISTVASDVIAAAVSSAVKGQLQSAEPVPAPAPQLNSSDETDTEEADDFELLDESELEQIESELGLDQGQAANQRQAKDGKSGFLSNLLGGH</sequence>
<keyword evidence="6 10" id="KW-1133">Transmembrane helix</keyword>
<dbReference type="GeneID" id="103183947"/>
<reference evidence="12" key="4">
    <citation type="submission" date="2025-08" db="UniProtKB">
        <authorList>
            <consortium name="Ensembl"/>
        </authorList>
    </citation>
    <scope>IDENTIFICATION</scope>
</reference>
<evidence type="ECO:0000256" key="10">
    <source>
        <dbReference type="SAM" id="Phobius"/>
    </source>
</evidence>
<evidence type="ECO:0000259" key="11">
    <source>
        <dbReference type="Pfam" id="PF24456"/>
    </source>
</evidence>
<protein>
    <submittedName>
        <fullName evidence="12">Reticulophagy regulator 1</fullName>
    </submittedName>
</protein>
<reference evidence="13" key="3">
    <citation type="journal article" date="2014" name="Nature">
        <title>Elephant shark genome provides unique insights into gnathostome evolution.</title>
        <authorList>
            <consortium name="International Elephant Shark Genome Sequencing Consortium"/>
            <person name="Venkatesh B."/>
            <person name="Lee A.P."/>
            <person name="Ravi V."/>
            <person name="Maurya A.K."/>
            <person name="Lian M.M."/>
            <person name="Swann J.B."/>
            <person name="Ohta Y."/>
            <person name="Flajnik M.F."/>
            <person name="Sutoh Y."/>
            <person name="Kasahara M."/>
            <person name="Hoon S."/>
            <person name="Gangu V."/>
            <person name="Roy S.W."/>
            <person name="Irimia M."/>
            <person name="Korzh V."/>
            <person name="Kondrychyn I."/>
            <person name="Lim Z.W."/>
            <person name="Tay B.H."/>
            <person name="Tohari S."/>
            <person name="Kong K.W."/>
            <person name="Ho S."/>
            <person name="Lorente-Galdos B."/>
            <person name="Quilez J."/>
            <person name="Marques-Bonet T."/>
            <person name="Raney B.J."/>
            <person name="Ingham P.W."/>
            <person name="Tay A."/>
            <person name="Hillier L.W."/>
            <person name="Minx P."/>
            <person name="Boehm T."/>
            <person name="Wilson R.K."/>
            <person name="Brenner S."/>
            <person name="Warren W.C."/>
        </authorList>
    </citation>
    <scope>NUCLEOTIDE SEQUENCE [LARGE SCALE GENOMIC DNA]</scope>
</reference>
<evidence type="ECO:0000256" key="3">
    <source>
        <dbReference type="ARBA" id="ARBA00022553"/>
    </source>
</evidence>
<name>A0A4W3J5X7_CALMI</name>
<evidence type="ECO:0000256" key="6">
    <source>
        <dbReference type="ARBA" id="ARBA00022989"/>
    </source>
</evidence>
<feature type="transmembrane region" description="Helical" evidence="10">
    <location>
        <begin position="115"/>
        <end position="140"/>
    </location>
</feature>
<evidence type="ECO:0000256" key="8">
    <source>
        <dbReference type="ARBA" id="ARBA00023136"/>
    </source>
</evidence>
<dbReference type="InterPro" id="IPR057282">
    <property type="entry name" value="RETREG1-3-like_RHD"/>
</dbReference>
<gene>
    <name evidence="12" type="primary">retreg1</name>
</gene>
<evidence type="ECO:0000313" key="13">
    <source>
        <dbReference type="Proteomes" id="UP000314986"/>
    </source>
</evidence>
<dbReference type="GO" id="GO:0061709">
    <property type="term" value="P:reticulophagy"/>
    <property type="evidence" value="ECO:0007669"/>
    <property type="project" value="InterPro"/>
</dbReference>
<reference evidence="13" key="2">
    <citation type="journal article" date="2007" name="PLoS Biol.">
        <title>Survey sequencing and comparative analysis of the elephant shark (Callorhinchus milii) genome.</title>
        <authorList>
            <person name="Venkatesh B."/>
            <person name="Kirkness E.F."/>
            <person name="Loh Y.H."/>
            <person name="Halpern A.L."/>
            <person name="Lee A.P."/>
            <person name="Johnson J."/>
            <person name="Dandona N."/>
            <person name="Viswanathan L.D."/>
            <person name="Tay A."/>
            <person name="Venter J.C."/>
            <person name="Strausberg R.L."/>
            <person name="Brenner S."/>
        </authorList>
    </citation>
    <scope>NUCLEOTIDE SEQUENCE [LARGE SCALE GENOMIC DNA]</scope>
</reference>
<keyword evidence="8 10" id="KW-0472">Membrane</keyword>
<evidence type="ECO:0000256" key="4">
    <source>
        <dbReference type="ARBA" id="ARBA00022692"/>
    </source>
</evidence>
<reference evidence="13" key="1">
    <citation type="journal article" date="2006" name="Science">
        <title>Ancient noncoding elements conserved in the human genome.</title>
        <authorList>
            <person name="Venkatesh B."/>
            <person name="Kirkness E.F."/>
            <person name="Loh Y.H."/>
            <person name="Halpern A.L."/>
            <person name="Lee A.P."/>
            <person name="Johnson J."/>
            <person name="Dandona N."/>
            <person name="Viswanathan L.D."/>
            <person name="Tay A."/>
            <person name="Venter J.C."/>
            <person name="Strausberg R.L."/>
            <person name="Brenner S."/>
        </authorList>
    </citation>
    <scope>NUCLEOTIDE SEQUENCE [LARGE SCALE GENOMIC DNA]</scope>
</reference>
<dbReference type="AlphaFoldDB" id="A0A4W3J5X7"/>
<dbReference type="CTD" id="54463"/>
<evidence type="ECO:0000256" key="7">
    <source>
        <dbReference type="ARBA" id="ARBA00023006"/>
    </source>
</evidence>
<feature type="compositionally biased region" description="Basic and acidic residues" evidence="9">
    <location>
        <begin position="47"/>
        <end position="56"/>
    </location>
</feature>
<comment type="subcellular location">
    <subcellularLocation>
        <location evidence="1">Endoplasmic reticulum membrane</location>
        <topology evidence="1">Multi-pass membrane protein</topology>
    </subcellularLocation>
</comment>
<dbReference type="InParanoid" id="A0A4W3J5X7"/>
<evidence type="ECO:0000256" key="2">
    <source>
        <dbReference type="ARBA" id="ARBA00006299"/>
    </source>
</evidence>
<dbReference type="InterPro" id="IPR043384">
    <property type="entry name" value="RETREG1/3"/>
</dbReference>
<dbReference type="STRING" id="7868.ENSCMIP00000027965"/>
<proteinExistence type="inferred from homology"/>
<comment type="similarity">
    <text evidence="2">Belongs to the RETREG family.</text>
</comment>
<evidence type="ECO:0000256" key="5">
    <source>
        <dbReference type="ARBA" id="ARBA00022824"/>
    </source>
</evidence>
<dbReference type="Ensembl" id="ENSCMIT00000028406.1">
    <property type="protein sequence ID" value="ENSCMIP00000027965.1"/>
    <property type="gene ID" value="ENSCMIG00000012161.1"/>
</dbReference>
<evidence type="ECO:0000256" key="1">
    <source>
        <dbReference type="ARBA" id="ARBA00004477"/>
    </source>
</evidence>
<organism evidence="12 13">
    <name type="scientific">Callorhinchus milii</name>
    <name type="common">Ghost shark</name>
    <dbReference type="NCBI Taxonomy" id="7868"/>
    <lineage>
        <taxon>Eukaryota</taxon>
        <taxon>Metazoa</taxon>
        <taxon>Chordata</taxon>
        <taxon>Craniata</taxon>
        <taxon>Vertebrata</taxon>
        <taxon>Chondrichthyes</taxon>
        <taxon>Holocephali</taxon>
        <taxon>Chimaeriformes</taxon>
        <taxon>Callorhinchidae</taxon>
        <taxon>Callorhinchus</taxon>
    </lineage>
</organism>
<dbReference type="OrthoDB" id="10029527at2759"/>
<evidence type="ECO:0000313" key="12">
    <source>
        <dbReference type="Ensembl" id="ENSCMIP00000027965.1"/>
    </source>
</evidence>
<accession>A0A4W3J5X7</accession>
<reference evidence="12" key="5">
    <citation type="submission" date="2025-09" db="UniProtKB">
        <authorList>
            <consortium name="Ensembl"/>
        </authorList>
    </citation>
    <scope>IDENTIFICATION</scope>
</reference>
<dbReference type="GeneTree" id="ENSGT00940000160746"/>